<comment type="caution">
    <text evidence="2">The sequence shown here is derived from an EMBL/GenBank/DDBJ whole genome shotgun (WGS) entry which is preliminary data.</text>
</comment>
<accession>A0AAD6YBP4</accession>
<dbReference type="Proteomes" id="UP001219525">
    <property type="component" value="Unassembled WGS sequence"/>
</dbReference>
<proteinExistence type="predicted"/>
<sequence length="169" mass="17003">MGAERRRGAAQSGSGAGRRKQALCMLMGACTWRRKAVAAAGVETSACVAARGGVEWQLGVSKTNKPVHPCMSAHGAVGRGGPGGQHQPRVLTPSVQAAAALGVKPQHSGSGGSGCGAPACTTGGGARAHIPEKEMLEVLRDAREQFCQAGGSGIGEGKTSENSEMLEEG</sequence>
<dbReference type="EMBL" id="JARJCW010000028">
    <property type="protein sequence ID" value="KAJ7210337.1"/>
    <property type="molecule type" value="Genomic_DNA"/>
</dbReference>
<reference evidence="2" key="1">
    <citation type="submission" date="2023-03" db="EMBL/GenBank/DDBJ databases">
        <title>Massive genome expansion in bonnet fungi (Mycena s.s.) driven by repeated elements and novel gene families across ecological guilds.</title>
        <authorList>
            <consortium name="Lawrence Berkeley National Laboratory"/>
            <person name="Harder C.B."/>
            <person name="Miyauchi S."/>
            <person name="Viragh M."/>
            <person name="Kuo A."/>
            <person name="Thoen E."/>
            <person name="Andreopoulos B."/>
            <person name="Lu D."/>
            <person name="Skrede I."/>
            <person name="Drula E."/>
            <person name="Henrissat B."/>
            <person name="Morin E."/>
            <person name="Kohler A."/>
            <person name="Barry K."/>
            <person name="LaButti K."/>
            <person name="Morin E."/>
            <person name="Salamov A."/>
            <person name="Lipzen A."/>
            <person name="Mereny Z."/>
            <person name="Hegedus B."/>
            <person name="Baldrian P."/>
            <person name="Stursova M."/>
            <person name="Weitz H."/>
            <person name="Taylor A."/>
            <person name="Grigoriev I.V."/>
            <person name="Nagy L.G."/>
            <person name="Martin F."/>
            <person name="Kauserud H."/>
        </authorList>
    </citation>
    <scope>NUCLEOTIDE SEQUENCE</scope>
    <source>
        <strain evidence="2">9144</strain>
    </source>
</reference>
<gene>
    <name evidence="2" type="ORF">GGX14DRAFT_394569</name>
</gene>
<evidence type="ECO:0000256" key="1">
    <source>
        <dbReference type="SAM" id="MobiDB-lite"/>
    </source>
</evidence>
<feature type="region of interest" description="Disordered" evidence="1">
    <location>
        <begin position="149"/>
        <end position="169"/>
    </location>
</feature>
<dbReference type="AlphaFoldDB" id="A0AAD6YBP4"/>
<protein>
    <submittedName>
        <fullName evidence="2">Uncharacterized protein</fullName>
    </submittedName>
</protein>
<evidence type="ECO:0000313" key="2">
    <source>
        <dbReference type="EMBL" id="KAJ7210337.1"/>
    </source>
</evidence>
<evidence type="ECO:0000313" key="3">
    <source>
        <dbReference type="Proteomes" id="UP001219525"/>
    </source>
</evidence>
<organism evidence="2 3">
    <name type="scientific">Mycena pura</name>
    <dbReference type="NCBI Taxonomy" id="153505"/>
    <lineage>
        <taxon>Eukaryota</taxon>
        <taxon>Fungi</taxon>
        <taxon>Dikarya</taxon>
        <taxon>Basidiomycota</taxon>
        <taxon>Agaricomycotina</taxon>
        <taxon>Agaricomycetes</taxon>
        <taxon>Agaricomycetidae</taxon>
        <taxon>Agaricales</taxon>
        <taxon>Marasmiineae</taxon>
        <taxon>Mycenaceae</taxon>
        <taxon>Mycena</taxon>
    </lineage>
</organism>
<keyword evidence="3" id="KW-1185">Reference proteome</keyword>
<name>A0AAD6YBP4_9AGAR</name>